<feature type="domain" description="HIT" evidence="2">
    <location>
        <begin position="2"/>
        <end position="104"/>
    </location>
</feature>
<reference evidence="3 4" key="1">
    <citation type="submission" date="2021-02" db="EMBL/GenBank/DDBJ databases">
        <authorList>
            <person name="Park J.-S."/>
        </authorList>
    </citation>
    <scope>NUCLEOTIDE SEQUENCE [LARGE SCALE GENOMIC DNA]</scope>
    <source>
        <strain evidence="3 4">188UL20-2</strain>
    </source>
</reference>
<comment type="caution">
    <text evidence="3">The sequence shown here is derived from an EMBL/GenBank/DDBJ whole genome shotgun (WGS) entry which is preliminary data.</text>
</comment>
<protein>
    <submittedName>
        <fullName evidence="3">HIT family protein</fullName>
    </submittedName>
</protein>
<comment type="caution">
    <text evidence="1">Lacks conserved residue(s) required for the propagation of feature annotation.</text>
</comment>
<dbReference type="PIRSF" id="PIRSF000714">
    <property type="entry name" value="HIT"/>
    <property type="match status" value="1"/>
</dbReference>
<dbReference type="PROSITE" id="PS51084">
    <property type="entry name" value="HIT_2"/>
    <property type="match status" value="1"/>
</dbReference>
<dbReference type="InterPro" id="IPR011146">
    <property type="entry name" value="HIT-like"/>
</dbReference>
<name>A0ABS2HG78_9VIBR</name>
<organism evidence="3 4">
    <name type="scientific">Vibrio ulleungensis</name>
    <dbReference type="NCBI Taxonomy" id="2807619"/>
    <lineage>
        <taxon>Bacteria</taxon>
        <taxon>Pseudomonadati</taxon>
        <taxon>Pseudomonadota</taxon>
        <taxon>Gammaproteobacteria</taxon>
        <taxon>Vibrionales</taxon>
        <taxon>Vibrionaceae</taxon>
        <taxon>Vibrio</taxon>
    </lineage>
</organism>
<accession>A0ABS2HG78</accession>
<keyword evidence="4" id="KW-1185">Reference proteome</keyword>
<dbReference type="RefSeq" id="WP_205158125.1">
    <property type="nucleotide sequence ID" value="NZ_JAFEUM010000003.1"/>
</dbReference>
<dbReference type="Pfam" id="PF01230">
    <property type="entry name" value="HIT"/>
    <property type="match status" value="1"/>
</dbReference>
<dbReference type="Proteomes" id="UP000809621">
    <property type="component" value="Unassembled WGS sequence"/>
</dbReference>
<dbReference type="Gene3D" id="3.30.428.10">
    <property type="entry name" value="HIT-like"/>
    <property type="match status" value="1"/>
</dbReference>
<dbReference type="InterPro" id="IPR036265">
    <property type="entry name" value="HIT-like_sf"/>
</dbReference>
<evidence type="ECO:0000313" key="4">
    <source>
        <dbReference type="Proteomes" id="UP000809621"/>
    </source>
</evidence>
<dbReference type="SUPFAM" id="SSF54197">
    <property type="entry name" value="HIT-like"/>
    <property type="match status" value="1"/>
</dbReference>
<evidence type="ECO:0000259" key="2">
    <source>
        <dbReference type="PROSITE" id="PS51084"/>
    </source>
</evidence>
<sequence>MSFALHPKLQQDTTLLGEFPLCLALLIKDDAVPWIVLVPKLEHIKELHHLTVRQQQQLLTEVQTVSQTLEAIFQPDKLNIGALGNLVPQFHFHVVARFNSDTAWPGPIWGNTQGRQRDDESQSDMVDKLTHALSRSNQFRAI</sequence>
<evidence type="ECO:0000313" key="3">
    <source>
        <dbReference type="EMBL" id="MBM7036545.1"/>
    </source>
</evidence>
<dbReference type="EMBL" id="JAFEUM010000003">
    <property type="protein sequence ID" value="MBM7036545.1"/>
    <property type="molecule type" value="Genomic_DNA"/>
</dbReference>
<gene>
    <name evidence="3" type="ORF">JQC93_08995</name>
</gene>
<proteinExistence type="predicted"/>
<evidence type="ECO:0000256" key="1">
    <source>
        <dbReference type="PROSITE-ProRule" id="PRU00464"/>
    </source>
</evidence>
<dbReference type="InterPro" id="IPR026026">
    <property type="entry name" value="HIT_Hint"/>
</dbReference>